<dbReference type="RefSeq" id="WP_035725583.1">
    <property type="nucleotide sequence ID" value="NZ_BAVS01000034.1"/>
</dbReference>
<keyword evidence="1" id="KW-1133">Transmembrane helix</keyword>
<name>W4VP19_9BACI</name>
<reference evidence="2 3" key="1">
    <citation type="journal article" date="2014" name="Genome Announc.">
        <title>Draft Genome Sequence of the Boron-Tolerant and Moderately Halotolerant Bacterium Gracilibacillus boraciitolerans JCM 21714T.</title>
        <authorList>
            <person name="Ahmed I."/>
            <person name="Oshima K."/>
            <person name="Suda W."/>
            <person name="Kitamura K."/>
            <person name="Iida T."/>
            <person name="Ohmori Y."/>
            <person name="Fujiwara T."/>
            <person name="Hattori M."/>
            <person name="Ohkuma M."/>
        </authorList>
    </citation>
    <scope>NUCLEOTIDE SEQUENCE [LARGE SCALE GENOMIC DNA]</scope>
    <source>
        <strain evidence="2 3">JCM 21714</strain>
    </source>
</reference>
<proteinExistence type="predicted"/>
<dbReference type="EMBL" id="BAVS01000034">
    <property type="protein sequence ID" value="GAE94906.1"/>
    <property type="molecule type" value="Genomic_DNA"/>
</dbReference>
<dbReference type="OrthoDB" id="2972588at2"/>
<accession>W4VP19</accession>
<gene>
    <name evidence="2" type="ORF">JCM21714_4105</name>
</gene>
<feature type="transmembrane region" description="Helical" evidence="1">
    <location>
        <begin position="61"/>
        <end position="81"/>
    </location>
</feature>
<organism evidence="2 3">
    <name type="scientific">Gracilibacillus boraciitolerans JCM 21714</name>
    <dbReference type="NCBI Taxonomy" id="1298598"/>
    <lineage>
        <taxon>Bacteria</taxon>
        <taxon>Bacillati</taxon>
        <taxon>Bacillota</taxon>
        <taxon>Bacilli</taxon>
        <taxon>Bacillales</taxon>
        <taxon>Bacillaceae</taxon>
        <taxon>Gracilibacillus</taxon>
    </lineage>
</organism>
<comment type="caution">
    <text evidence="2">The sequence shown here is derived from an EMBL/GenBank/DDBJ whole genome shotgun (WGS) entry which is preliminary data.</text>
</comment>
<keyword evidence="1" id="KW-0472">Membrane</keyword>
<sequence>MLNKKMFSAIIGFITALFASFSLITQNGDLLLQPLLQLILGVVTANSLVNGISSFHSKRRGLGLFFAFITLFMLTVIILNNTMTIEGIIPVIAMYILFGVPIGIIAMFVHRINNRNDLKKT</sequence>
<evidence type="ECO:0000256" key="1">
    <source>
        <dbReference type="SAM" id="Phobius"/>
    </source>
</evidence>
<feature type="transmembrane region" description="Helical" evidence="1">
    <location>
        <begin position="7"/>
        <end position="24"/>
    </location>
</feature>
<dbReference type="AlphaFoldDB" id="W4VP19"/>
<keyword evidence="3" id="KW-1185">Reference proteome</keyword>
<evidence type="ECO:0000313" key="3">
    <source>
        <dbReference type="Proteomes" id="UP000019102"/>
    </source>
</evidence>
<feature type="transmembrane region" description="Helical" evidence="1">
    <location>
        <begin position="87"/>
        <end position="109"/>
    </location>
</feature>
<dbReference type="Proteomes" id="UP000019102">
    <property type="component" value="Unassembled WGS sequence"/>
</dbReference>
<feature type="transmembrane region" description="Helical" evidence="1">
    <location>
        <begin position="30"/>
        <end position="49"/>
    </location>
</feature>
<protein>
    <submittedName>
        <fullName evidence="2">Uncharacterized protein</fullName>
    </submittedName>
</protein>
<keyword evidence="1" id="KW-0812">Transmembrane</keyword>
<evidence type="ECO:0000313" key="2">
    <source>
        <dbReference type="EMBL" id="GAE94906.1"/>
    </source>
</evidence>